<evidence type="ECO:0000256" key="3">
    <source>
        <dbReference type="ARBA" id="ARBA00023125"/>
    </source>
</evidence>
<accession>A0ABT0LHZ9</accession>
<dbReference type="Pfam" id="PF00126">
    <property type="entry name" value="HTH_1"/>
    <property type="match status" value="1"/>
</dbReference>
<sequence>MMQVNWDDFRIALQVAQSGTLTRAGSVLNMNHTTVLRRLNQLEAALSIKLFIRHQRGYQLTDAGKMMLTQLPEIGSQFNRLIDDLSSVDQNHHGHLRITTLNGYAPLLNQALEGFRGAYPKTCIQMIVTEKTIPIESGVTHIAIRVGPQPIGPDIIVKKLMNLNVDYYASNDYIEKYGLPRDPLEYNQHFWAMPSGIKQSITFVKDVLQHLKNEQIIYQSNLFTDLHSVVVKGIAIGSMTEYEAKQHKNLQALELDFKQEEEVLWFVYHKDLKHNPKINAFYQYLLESLS</sequence>
<dbReference type="SUPFAM" id="SSF53850">
    <property type="entry name" value="Periplasmic binding protein-like II"/>
    <property type="match status" value="1"/>
</dbReference>
<organism evidence="6 7">
    <name type="scientific">Shewanella surugensis</name>
    <dbReference type="NCBI Taxonomy" id="212020"/>
    <lineage>
        <taxon>Bacteria</taxon>
        <taxon>Pseudomonadati</taxon>
        <taxon>Pseudomonadota</taxon>
        <taxon>Gammaproteobacteria</taxon>
        <taxon>Alteromonadales</taxon>
        <taxon>Shewanellaceae</taxon>
        <taxon>Shewanella</taxon>
    </lineage>
</organism>
<dbReference type="InterPro" id="IPR058163">
    <property type="entry name" value="LysR-type_TF_proteobact-type"/>
</dbReference>
<comment type="caution">
    <text evidence="6">The sequence shown here is derived from an EMBL/GenBank/DDBJ whole genome shotgun (WGS) entry which is preliminary data.</text>
</comment>
<dbReference type="InterPro" id="IPR005119">
    <property type="entry name" value="LysR_subst-bd"/>
</dbReference>
<keyword evidence="2" id="KW-0805">Transcription regulation</keyword>
<evidence type="ECO:0000313" key="6">
    <source>
        <dbReference type="EMBL" id="MCL1127337.1"/>
    </source>
</evidence>
<evidence type="ECO:0000259" key="5">
    <source>
        <dbReference type="PROSITE" id="PS50931"/>
    </source>
</evidence>
<dbReference type="EMBL" id="JAKIKS010000147">
    <property type="protein sequence ID" value="MCL1127337.1"/>
    <property type="molecule type" value="Genomic_DNA"/>
</dbReference>
<evidence type="ECO:0000256" key="2">
    <source>
        <dbReference type="ARBA" id="ARBA00023015"/>
    </source>
</evidence>
<evidence type="ECO:0000256" key="4">
    <source>
        <dbReference type="ARBA" id="ARBA00023163"/>
    </source>
</evidence>
<dbReference type="InterPro" id="IPR036388">
    <property type="entry name" value="WH-like_DNA-bd_sf"/>
</dbReference>
<keyword evidence="7" id="KW-1185">Reference proteome</keyword>
<dbReference type="Gene3D" id="1.10.10.10">
    <property type="entry name" value="Winged helix-like DNA-binding domain superfamily/Winged helix DNA-binding domain"/>
    <property type="match status" value="1"/>
</dbReference>
<dbReference type="InterPro" id="IPR000847">
    <property type="entry name" value="LysR_HTH_N"/>
</dbReference>
<dbReference type="PANTHER" id="PTHR30537">
    <property type="entry name" value="HTH-TYPE TRANSCRIPTIONAL REGULATOR"/>
    <property type="match status" value="1"/>
</dbReference>
<evidence type="ECO:0000313" key="7">
    <source>
        <dbReference type="Proteomes" id="UP001203423"/>
    </source>
</evidence>
<dbReference type="PANTHER" id="PTHR30537:SF3">
    <property type="entry name" value="TRANSCRIPTIONAL REGULATORY PROTEIN"/>
    <property type="match status" value="1"/>
</dbReference>
<dbReference type="Pfam" id="PF03466">
    <property type="entry name" value="LysR_substrate"/>
    <property type="match status" value="1"/>
</dbReference>
<dbReference type="InterPro" id="IPR036390">
    <property type="entry name" value="WH_DNA-bd_sf"/>
</dbReference>
<protein>
    <submittedName>
        <fullName evidence="6">LysR family transcriptional regulator</fullName>
    </submittedName>
</protein>
<keyword evidence="3" id="KW-0238">DNA-binding</keyword>
<evidence type="ECO:0000256" key="1">
    <source>
        <dbReference type="ARBA" id="ARBA00009437"/>
    </source>
</evidence>
<dbReference type="PROSITE" id="PS50931">
    <property type="entry name" value="HTH_LYSR"/>
    <property type="match status" value="1"/>
</dbReference>
<keyword evidence="4" id="KW-0804">Transcription</keyword>
<reference evidence="6 7" key="1">
    <citation type="submission" date="2022-01" db="EMBL/GenBank/DDBJ databases">
        <title>Whole genome-based taxonomy of the Shewanellaceae.</title>
        <authorList>
            <person name="Martin-Rodriguez A.J."/>
        </authorList>
    </citation>
    <scope>NUCLEOTIDE SEQUENCE [LARGE SCALE GENOMIC DNA]</scope>
    <source>
        <strain evidence="6 7">DSM 17177</strain>
    </source>
</reference>
<dbReference type="Proteomes" id="UP001203423">
    <property type="component" value="Unassembled WGS sequence"/>
</dbReference>
<gene>
    <name evidence="6" type="ORF">L2764_23390</name>
</gene>
<comment type="similarity">
    <text evidence="1">Belongs to the LysR transcriptional regulatory family.</text>
</comment>
<name>A0ABT0LHZ9_9GAMM</name>
<dbReference type="Gene3D" id="3.40.190.290">
    <property type="match status" value="1"/>
</dbReference>
<dbReference type="SUPFAM" id="SSF46785">
    <property type="entry name" value="Winged helix' DNA-binding domain"/>
    <property type="match status" value="1"/>
</dbReference>
<dbReference type="RefSeq" id="WP_248942737.1">
    <property type="nucleotide sequence ID" value="NZ_JAKIKS010000147.1"/>
</dbReference>
<proteinExistence type="inferred from homology"/>
<feature type="domain" description="HTH lysR-type" evidence="5">
    <location>
        <begin position="4"/>
        <end position="61"/>
    </location>
</feature>